<accession>A0A5N6PM93</accession>
<dbReference type="Proteomes" id="UP000326396">
    <property type="component" value="Linkage Group LG11"/>
</dbReference>
<proteinExistence type="predicted"/>
<dbReference type="PANTHER" id="PTHR31549">
    <property type="entry name" value="PROTEIN, PUTATIVE (DUF247)-RELATED-RELATED"/>
    <property type="match status" value="1"/>
</dbReference>
<organism evidence="2 3">
    <name type="scientific">Mikania micrantha</name>
    <name type="common">bitter vine</name>
    <dbReference type="NCBI Taxonomy" id="192012"/>
    <lineage>
        <taxon>Eukaryota</taxon>
        <taxon>Viridiplantae</taxon>
        <taxon>Streptophyta</taxon>
        <taxon>Embryophyta</taxon>
        <taxon>Tracheophyta</taxon>
        <taxon>Spermatophyta</taxon>
        <taxon>Magnoliopsida</taxon>
        <taxon>eudicotyledons</taxon>
        <taxon>Gunneridae</taxon>
        <taxon>Pentapetalae</taxon>
        <taxon>asterids</taxon>
        <taxon>campanulids</taxon>
        <taxon>Asterales</taxon>
        <taxon>Asteraceae</taxon>
        <taxon>Asteroideae</taxon>
        <taxon>Heliantheae alliance</taxon>
        <taxon>Eupatorieae</taxon>
        <taxon>Mikania</taxon>
    </lineage>
</organism>
<reference evidence="2 3" key="1">
    <citation type="submission" date="2019-05" db="EMBL/GenBank/DDBJ databases">
        <title>Mikania micrantha, genome provides insights into the molecular mechanism of rapid growth.</title>
        <authorList>
            <person name="Liu B."/>
        </authorList>
    </citation>
    <scope>NUCLEOTIDE SEQUENCE [LARGE SCALE GENOMIC DNA]</scope>
    <source>
        <strain evidence="2">NLD-2019</strain>
        <tissue evidence="2">Leaf</tissue>
    </source>
</reference>
<evidence type="ECO:0000313" key="3">
    <source>
        <dbReference type="Proteomes" id="UP000326396"/>
    </source>
</evidence>
<dbReference type="PANTHER" id="PTHR31549:SF180">
    <property type="match status" value="1"/>
</dbReference>
<dbReference type="Pfam" id="PF03140">
    <property type="entry name" value="DUF247"/>
    <property type="match status" value="1"/>
</dbReference>
<keyword evidence="1" id="KW-0812">Transmembrane</keyword>
<evidence type="ECO:0000256" key="1">
    <source>
        <dbReference type="SAM" id="Phobius"/>
    </source>
</evidence>
<dbReference type="EMBL" id="SZYD01000003">
    <property type="protein sequence ID" value="KAD6795014.1"/>
    <property type="molecule type" value="Genomic_DNA"/>
</dbReference>
<keyword evidence="1" id="KW-1133">Transmembrane helix</keyword>
<sequence>MDPKTILSDGFNEQQWVDQISKNFDDEGGDDISDVPVSVFSVPKATTRFKPEAYVPVAIALGPYHHFEARLYQMERFKVAAVKTILSMDQVSSFESSVINRLVEKEPMIRACYHKYINLHDDTLAWIFAIDGLFLIGLFTQYVDISTLMPKKLINNGVLYRDVMVLENQIPMYLLDEIWKALRLSSTFQDQNGDRELISMMRKFCEAHSPLQLAKDFNNRVERRYLHLLDFMYHLIVNNQDTPEALEVVVLHDDDDNDNDNNNNNDDDTKIVKEDHLKENLEEVMEMGLRLGMKTKAERPIKVIESIPWEKISNLLGLKVLKHDQEDDDDEPIVTEIEIPSVSSLSKHAQINFSHTSGGIKDVKFDKNSATLYLPIITLEDYSEVVLRNLLAYEVATSSSTPELAQYIDLMSGIIDTEADVKVLRDKGIIKGNMNDKDIADLFNGMNKSSLYASSNNTIEDINEYYKNRPMIKAWTFIKRDLIYSQKVATVVLTILASLLMVLYSFCEVYGCSRFSGKK</sequence>
<gene>
    <name evidence="2" type="ORF">E3N88_05910</name>
</gene>
<evidence type="ECO:0000313" key="2">
    <source>
        <dbReference type="EMBL" id="KAD6795014.1"/>
    </source>
</evidence>
<keyword evidence="1" id="KW-0472">Membrane</keyword>
<keyword evidence="3" id="KW-1185">Reference proteome</keyword>
<dbReference type="InterPro" id="IPR004158">
    <property type="entry name" value="DUF247_pln"/>
</dbReference>
<protein>
    <submittedName>
        <fullName evidence="2">Uncharacterized protein</fullName>
    </submittedName>
</protein>
<comment type="caution">
    <text evidence="2">The sequence shown here is derived from an EMBL/GenBank/DDBJ whole genome shotgun (WGS) entry which is preliminary data.</text>
</comment>
<feature type="transmembrane region" description="Helical" evidence="1">
    <location>
        <begin position="488"/>
        <end position="506"/>
    </location>
</feature>
<name>A0A5N6PM93_9ASTR</name>
<dbReference type="AlphaFoldDB" id="A0A5N6PM93"/>
<dbReference type="OrthoDB" id="1621957at2759"/>